<organism evidence="1 2">
    <name type="scientific">Echinococcus multilocularis</name>
    <name type="common">Fox tapeworm</name>
    <dbReference type="NCBI Taxonomy" id="6211"/>
    <lineage>
        <taxon>Eukaryota</taxon>
        <taxon>Metazoa</taxon>
        <taxon>Spiralia</taxon>
        <taxon>Lophotrochozoa</taxon>
        <taxon>Platyhelminthes</taxon>
        <taxon>Cestoda</taxon>
        <taxon>Eucestoda</taxon>
        <taxon>Cyclophyllidea</taxon>
        <taxon>Taeniidae</taxon>
        <taxon>Echinococcus</taxon>
    </lineage>
</organism>
<accession>A0A068XV50</accession>
<protein>
    <submittedName>
        <fullName evidence="1">Expressed protein</fullName>
    </submittedName>
</protein>
<reference evidence="1" key="2">
    <citation type="submission" date="2015-11" db="EMBL/GenBank/DDBJ databases">
        <authorList>
            <person name="Zhang Y."/>
            <person name="Guo Z."/>
        </authorList>
    </citation>
    <scope>NUCLEOTIDE SEQUENCE</scope>
</reference>
<dbReference type="EMBL" id="LN902197">
    <property type="protein sequence ID" value="CDS36127.1"/>
    <property type="molecule type" value="Genomic_DNA"/>
</dbReference>
<name>A0A068XV50_ECHMU</name>
<evidence type="ECO:0000313" key="2">
    <source>
        <dbReference type="Proteomes" id="UP000017246"/>
    </source>
</evidence>
<keyword evidence="2" id="KW-1185">Reference proteome</keyword>
<gene>
    <name evidence="1" type="ORF">EmuJ_000299300</name>
</gene>
<sequence>MEAFLRGDNFVRSQPYVQRIRDGQSQSHGTVHVGGGEWPKGCVLRGTSEVKKSIASIVRFLHRGYSCCLGDCHLVGVTHSASTTATAEMQTSLPTLSLSP</sequence>
<evidence type="ECO:0000313" key="1">
    <source>
        <dbReference type="EMBL" id="CDS36127.1"/>
    </source>
</evidence>
<reference evidence="1" key="1">
    <citation type="journal article" date="2013" name="Nature">
        <title>The genomes of four tapeworm species reveal adaptations to parasitism.</title>
        <authorList>
            <person name="Tsai I.J."/>
            <person name="Zarowiecki M."/>
            <person name="Holroyd N."/>
            <person name="Garciarrubio A."/>
            <person name="Sanchez-Flores A."/>
            <person name="Brooks K.L."/>
            <person name="Tracey A."/>
            <person name="Bobes R.J."/>
            <person name="Fragoso G."/>
            <person name="Sciutto E."/>
            <person name="Aslett M."/>
            <person name="Beasley H."/>
            <person name="Bennett H.M."/>
            <person name="Cai J."/>
            <person name="Camicia F."/>
            <person name="Clark R."/>
            <person name="Cucher M."/>
            <person name="De Silva N."/>
            <person name="Day T.A."/>
            <person name="Deplazes P."/>
            <person name="Estrada K."/>
            <person name="Fernandez C."/>
            <person name="Holland P.W."/>
            <person name="Hou J."/>
            <person name="Hu S."/>
            <person name="Huckvale T."/>
            <person name="Hung S.S."/>
            <person name="Kamenetzky L."/>
            <person name="Keane J.A."/>
            <person name="Kiss F."/>
            <person name="Koziol U."/>
            <person name="Lambert O."/>
            <person name="Liu K."/>
            <person name="Luo X."/>
            <person name="Luo Y."/>
            <person name="Macchiaroli N."/>
            <person name="Nichol S."/>
            <person name="Paps J."/>
            <person name="Parkinson J."/>
            <person name="Pouchkina-Stantcheva N."/>
            <person name="Riddiford N."/>
            <person name="Rosenzvit M."/>
            <person name="Salinas G."/>
            <person name="Wasmuth J.D."/>
            <person name="Zamanian M."/>
            <person name="Zheng Y."/>
            <person name="Cai X."/>
            <person name="Soberon X."/>
            <person name="Olson P.D."/>
            <person name="Laclette J.P."/>
            <person name="Brehm K."/>
            <person name="Berriman M."/>
            <person name="Garciarrubio A."/>
            <person name="Bobes R.J."/>
            <person name="Fragoso G."/>
            <person name="Sanchez-Flores A."/>
            <person name="Estrada K."/>
            <person name="Cevallos M.A."/>
            <person name="Morett E."/>
            <person name="Gonzalez V."/>
            <person name="Portillo T."/>
            <person name="Ochoa-Leyva A."/>
            <person name="Jose M.V."/>
            <person name="Sciutto E."/>
            <person name="Landa A."/>
            <person name="Jimenez L."/>
            <person name="Valdes V."/>
            <person name="Carrero J.C."/>
            <person name="Larralde C."/>
            <person name="Morales-Montor J."/>
            <person name="Limon-Lason J."/>
            <person name="Soberon X."/>
            <person name="Laclette J.P."/>
        </authorList>
    </citation>
    <scope>NUCLEOTIDE SEQUENCE [LARGE SCALE GENOMIC DNA]</scope>
</reference>
<dbReference type="Proteomes" id="UP000017246">
    <property type="component" value="Unassembled WGS sequence"/>
</dbReference>
<dbReference type="AlphaFoldDB" id="A0A068XV50"/>
<proteinExistence type="predicted"/>